<dbReference type="Proteomes" id="UP000030826">
    <property type="component" value="Unassembled WGS sequence"/>
</dbReference>
<dbReference type="GO" id="GO:0016618">
    <property type="term" value="F:hydroxypyruvate reductase [NAD(P)H] activity"/>
    <property type="evidence" value="ECO:0007669"/>
    <property type="project" value="TreeGrafter"/>
</dbReference>
<gene>
    <name evidence="7" type="ORF">LA66_05145</name>
</gene>
<dbReference type="STRING" id="370622.LA66_05145"/>
<dbReference type="Pfam" id="PF00389">
    <property type="entry name" value="2-Hacid_dh"/>
    <property type="match status" value="1"/>
</dbReference>
<feature type="domain" description="D-isomer specific 2-hydroxyacid dehydrogenase NAD-binding" evidence="6">
    <location>
        <begin position="108"/>
        <end position="289"/>
    </location>
</feature>
<evidence type="ECO:0000256" key="4">
    <source>
        <dbReference type="RuleBase" id="RU003719"/>
    </source>
</evidence>
<dbReference type="RefSeq" id="WP_039189254.1">
    <property type="nucleotide sequence ID" value="NZ_JRFJ01000001.1"/>
</dbReference>
<dbReference type="InterPro" id="IPR006139">
    <property type="entry name" value="D-isomer_2_OHA_DH_cat_dom"/>
</dbReference>
<evidence type="ECO:0000259" key="6">
    <source>
        <dbReference type="Pfam" id="PF02826"/>
    </source>
</evidence>
<dbReference type="GO" id="GO:0030267">
    <property type="term" value="F:glyoxylate reductase (NADPH) activity"/>
    <property type="evidence" value="ECO:0007669"/>
    <property type="project" value="TreeGrafter"/>
</dbReference>
<keyword evidence="2 4" id="KW-0560">Oxidoreductase</keyword>
<evidence type="ECO:0000256" key="2">
    <source>
        <dbReference type="ARBA" id="ARBA00023002"/>
    </source>
</evidence>
<feature type="domain" description="D-isomer specific 2-hydroxyacid dehydrogenase catalytic" evidence="5">
    <location>
        <begin position="3"/>
        <end position="318"/>
    </location>
</feature>
<evidence type="ECO:0000256" key="3">
    <source>
        <dbReference type="ARBA" id="ARBA00023027"/>
    </source>
</evidence>
<dbReference type="SUPFAM" id="SSF51735">
    <property type="entry name" value="NAD(P)-binding Rossmann-fold domains"/>
    <property type="match status" value="1"/>
</dbReference>
<dbReference type="CDD" id="cd05301">
    <property type="entry name" value="GDH"/>
    <property type="match status" value="1"/>
</dbReference>
<dbReference type="Pfam" id="PF02826">
    <property type="entry name" value="2-Hacid_dh_C"/>
    <property type="match status" value="1"/>
</dbReference>
<dbReference type="PANTHER" id="PTHR10996:SF283">
    <property type="entry name" value="GLYOXYLATE_HYDROXYPYRUVATE REDUCTASE B"/>
    <property type="match status" value="1"/>
</dbReference>
<dbReference type="AlphaFoldDB" id="A0A0B1Q568"/>
<comment type="caution">
    <text evidence="7">The sequence shown here is derived from an EMBL/GenBank/DDBJ whole genome shotgun (WGS) entry which is preliminary data.</text>
</comment>
<evidence type="ECO:0000259" key="5">
    <source>
        <dbReference type="Pfam" id="PF00389"/>
    </source>
</evidence>
<dbReference type="InterPro" id="IPR036291">
    <property type="entry name" value="NAD(P)-bd_dom_sf"/>
</dbReference>
<dbReference type="InterPro" id="IPR006140">
    <property type="entry name" value="D-isomer_DH_NAD-bd"/>
</dbReference>
<evidence type="ECO:0000313" key="8">
    <source>
        <dbReference type="Proteomes" id="UP000030826"/>
    </source>
</evidence>
<dbReference type="EMBL" id="JRFJ01000001">
    <property type="protein sequence ID" value="KHJ56003.1"/>
    <property type="molecule type" value="Genomic_DNA"/>
</dbReference>
<dbReference type="PANTHER" id="PTHR10996">
    <property type="entry name" value="2-HYDROXYACID DEHYDROGENASE-RELATED"/>
    <property type="match status" value="1"/>
</dbReference>
<reference evidence="7 8" key="1">
    <citation type="submission" date="2014-09" db="EMBL/GenBank/DDBJ databases">
        <title>Isolation and characterization of Aurantimonas altamirensis ON-56566 from clinical sample following a dog bite.</title>
        <authorList>
            <person name="Eshaghi A."/>
            <person name="Li A."/>
            <person name="Shahinas D."/>
            <person name="Bahn P."/>
            <person name="Kus J.V."/>
            <person name="Patel S.N."/>
        </authorList>
    </citation>
    <scope>NUCLEOTIDE SEQUENCE [LARGE SCALE GENOMIC DNA]</scope>
    <source>
        <strain evidence="7 8">ON-56566</strain>
    </source>
</reference>
<dbReference type="SUPFAM" id="SSF52283">
    <property type="entry name" value="Formate/glycerate dehydrogenase catalytic domain-like"/>
    <property type="match status" value="1"/>
</dbReference>
<keyword evidence="3" id="KW-0520">NAD</keyword>
<dbReference type="GO" id="GO:0005829">
    <property type="term" value="C:cytosol"/>
    <property type="evidence" value="ECO:0007669"/>
    <property type="project" value="TreeGrafter"/>
</dbReference>
<dbReference type="FunFam" id="3.40.50.720:FF:000203">
    <property type="entry name" value="D-3-phosphoglycerate dehydrogenase (SerA)"/>
    <property type="match status" value="1"/>
</dbReference>
<dbReference type="Gene3D" id="3.40.50.720">
    <property type="entry name" value="NAD(P)-binding Rossmann-like Domain"/>
    <property type="match status" value="2"/>
</dbReference>
<evidence type="ECO:0000313" key="7">
    <source>
        <dbReference type="EMBL" id="KHJ56003.1"/>
    </source>
</evidence>
<dbReference type="InterPro" id="IPR050223">
    <property type="entry name" value="D-isomer_2-hydroxyacid_DH"/>
</dbReference>
<dbReference type="OrthoDB" id="9793626at2"/>
<dbReference type="GO" id="GO:0051287">
    <property type="term" value="F:NAD binding"/>
    <property type="evidence" value="ECO:0007669"/>
    <property type="project" value="InterPro"/>
</dbReference>
<name>A0A0B1Q568_9HYPH</name>
<protein>
    <submittedName>
        <fullName evidence="7">Uncharacterized protein</fullName>
    </submittedName>
</protein>
<sequence length="325" mass="35859">MKVFITQPLEEEAVDLLRGAGIEVACSNVNRPLTRGEFLDGIRDADGAIFVWHTEHLDAEAMTMAPKLRIAARRGVGYENFDLEEAKRRGIHVTVTPVHTHTIADLTFGLMINAARKLHLADHYVRSGQWTEAGTAVARRFMGYDVSHKTLGIIGFGKIGKNMARRGRGFEMEVLYNDPIRQPEAEAELNATWVPLDELYARSDFISVNCALTDSSRRMIGREAIDKMKDTAVIVVSARGGIVDEEALYEALTTGRLGAAGLDVFEEEPVSRNSPLLTLENVALSPHLGTSVQETRVKMAVTAAEEVIRVLRDEQPAYPLFSLSA</sequence>
<accession>A0A0B1Q568</accession>
<organism evidence="7 8">
    <name type="scientific">Aureimonas altamirensis</name>
    <dbReference type="NCBI Taxonomy" id="370622"/>
    <lineage>
        <taxon>Bacteria</taxon>
        <taxon>Pseudomonadati</taxon>
        <taxon>Pseudomonadota</taxon>
        <taxon>Alphaproteobacteria</taxon>
        <taxon>Hyphomicrobiales</taxon>
        <taxon>Aurantimonadaceae</taxon>
        <taxon>Aureimonas</taxon>
    </lineage>
</organism>
<proteinExistence type="inferred from homology"/>
<evidence type="ECO:0000256" key="1">
    <source>
        <dbReference type="ARBA" id="ARBA00005854"/>
    </source>
</evidence>
<comment type="similarity">
    <text evidence="1 4">Belongs to the D-isomer specific 2-hydroxyacid dehydrogenase family.</text>
</comment>